<proteinExistence type="predicted"/>
<evidence type="ECO:0000313" key="1">
    <source>
        <dbReference type="EMBL" id="KHG05733.1"/>
    </source>
</evidence>
<dbReference type="Proteomes" id="UP000032142">
    <property type="component" value="Unassembled WGS sequence"/>
</dbReference>
<sequence length="47" mass="5512">MSEKARTNPRNRSDMFLSCKTTSGTLALTYDLHVRHVWYFGIVFDFV</sequence>
<reference evidence="2" key="1">
    <citation type="submission" date="2014-09" db="EMBL/GenBank/DDBJ databases">
        <authorList>
            <person name="Mudge J."/>
            <person name="Ramaraj T."/>
            <person name="Lindquist I.E."/>
            <person name="Bharti A.K."/>
            <person name="Sundararajan A."/>
            <person name="Cameron C.T."/>
            <person name="Woodward J.E."/>
            <person name="May G.D."/>
            <person name="Brubaker C."/>
            <person name="Broadhvest J."/>
            <person name="Wilkins T.A."/>
        </authorList>
    </citation>
    <scope>NUCLEOTIDE SEQUENCE</scope>
    <source>
        <strain evidence="2">cv. AKA8401</strain>
    </source>
</reference>
<comment type="caution">
    <text evidence="1">The sequence shown here is derived from an EMBL/GenBank/DDBJ whole genome shotgun (WGS) entry which is preliminary data.</text>
</comment>
<keyword evidence="2" id="KW-1185">Reference proteome</keyword>
<dbReference type="EMBL" id="JRRC01436235">
    <property type="protein sequence ID" value="KHG05733.1"/>
    <property type="molecule type" value="Genomic_DNA"/>
</dbReference>
<accession>A0A0B0MUG4</accession>
<protein>
    <submittedName>
        <fullName evidence="1">Uncharacterized protein</fullName>
    </submittedName>
</protein>
<gene>
    <name evidence="1" type="ORF">F383_31498</name>
</gene>
<evidence type="ECO:0000313" key="2">
    <source>
        <dbReference type="Proteomes" id="UP000032142"/>
    </source>
</evidence>
<dbReference type="AlphaFoldDB" id="A0A0B0MUG4"/>
<organism evidence="1 2">
    <name type="scientific">Gossypium arboreum</name>
    <name type="common">Tree cotton</name>
    <name type="synonym">Gossypium nanking</name>
    <dbReference type="NCBI Taxonomy" id="29729"/>
    <lineage>
        <taxon>Eukaryota</taxon>
        <taxon>Viridiplantae</taxon>
        <taxon>Streptophyta</taxon>
        <taxon>Embryophyta</taxon>
        <taxon>Tracheophyta</taxon>
        <taxon>Spermatophyta</taxon>
        <taxon>Magnoliopsida</taxon>
        <taxon>eudicotyledons</taxon>
        <taxon>Gunneridae</taxon>
        <taxon>Pentapetalae</taxon>
        <taxon>rosids</taxon>
        <taxon>malvids</taxon>
        <taxon>Malvales</taxon>
        <taxon>Malvaceae</taxon>
        <taxon>Malvoideae</taxon>
        <taxon>Gossypium</taxon>
    </lineage>
</organism>
<name>A0A0B0MUG4_GOSAR</name>